<organism evidence="2">
    <name type="scientific">Guillardia theta (strain CCMP2712)</name>
    <name type="common">Cryptophyte</name>
    <dbReference type="NCBI Taxonomy" id="905079"/>
    <lineage>
        <taxon>Eukaryota</taxon>
        <taxon>Cryptophyceae</taxon>
        <taxon>Pyrenomonadales</taxon>
        <taxon>Geminigeraceae</taxon>
        <taxon>Guillardia</taxon>
    </lineage>
</organism>
<reference evidence="2 4" key="1">
    <citation type="journal article" date="2012" name="Nature">
        <title>Algal genomes reveal evolutionary mosaicism and the fate of nucleomorphs.</title>
        <authorList>
            <consortium name="DOE Joint Genome Institute"/>
            <person name="Curtis B.A."/>
            <person name="Tanifuji G."/>
            <person name="Burki F."/>
            <person name="Gruber A."/>
            <person name="Irimia M."/>
            <person name="Maruyama S."/>
            <person name="Arias M.C."/>
            <person name="Ball S.G."/>
            <person name="Gile G.H."/>
            <person name="Hirakawa Y."/>
            <person name="Hopkins J.F."/>
            <person name="Kuo A."/>
            <person name="Rensing S.A."/>
            <person name="Schmutz J."/>
            <person name="Symeonidi A."/>
            <person name="Elias M."/>
            <person name="Eveleigh R.J."/>
            <person name="Herman E.K."/>
            <person name="Klute M.J."/>
            <person name="Nakayama T."/>
            <person name="Obornik M."/>
            <person name="Reyes-Prieto A."/>
            <person name="Armbrust E.V."/>
            <person name="Aves S.J."/>
            <person name="Beiko R.G."/>
            <person name="Coutinho P."/>
            <person name="Dacks J.B."/>
            <person name="Durnford D.G."/>
            <person name="Fast N.M."/>
            <person name="Green B.R."/>
            <person name="Grisdale C.J."/>
            <person name="Hempel F."/>
            <person name="Henrissat B."/>
            <person name="Hoppner M.P."/>
            <person name="Ishida K."/>
            <person name="Kim E."/>
            <person name="Koreny L."/>
            <person name="Kroth P.G."/>
            <person name="Liu Y."/>
            <person name="Malik S.B."/>
            <person name="Maier U.G."/>
            <person name="McRose D."/>
            <person name="Mock T."/>
            <person name="Neilson J.A."/>
            <person name="Onodera N.T."/>
            <person name="Poole A.M."/>
            <person name="Pritham E.J."/>
            <person name="Richards T.A."/>
            <person name="Rocap G."/>
            <person name="Roy S.W."/>
            <person name="Sarai C."/>
            <person name="Schaack S."/>
            <person name="Shirato S."/>
            <person name="Slamovits C.H."/>
            <person name="Spencer D.F."/>
            <person name="Suzuki S."/>
            <person name="Worden A.Z."/>
            <person name="Zauner S."/>
            <person name="Barry K."/>
            <person name="Bell C."/>
            <person name="Bharti A.K."/>
            <person name="Crow J.A."/>
            <person name="Grimwood J."/>
            <person name="Kramer R."/>
            <person name="Lindquist E."/>
            <person name="Lucas S."/>
            <person name="Salamov A."/>
            <person name="McFadden G.I."/>
            <person name="Lane C.E."/>
            <person name="Keeling P.J."/>
            <person name="Gray M.W."/>
            <person name="Grigoriev I.V."/>
            <person name="Archibald J.M."/>
        </authorList>
    </citation>
    <scope>NUCLEOTIDE SEQUENCE</scope>
    <source>
        <strain evidence="2 4">CCMP2712</strain>
    </source>
</reference>
<name>L1J0D6_GUITC</name>
<protein>
    <recommendedName>
        <fullName evidence="1">AB hydrolase-1 domain-containing protein</fullName>
    </recommendedName>
</protein>
<dbReference type="AlphaFoldDB" id="L1J0D6"/>
<dbReference type="GeneID" id="17298320"/>
<proteinExistence type="predicted"/>
<dbReference type="Proteomes" id="UP000011087">
    <property type="component" value="Unassembled WGS sequence"/>
</dbReference>
<dbReference type="RefSeq" id="XP_005828535.1">
    <property type="nucleotide sequence ID" value="XM_005828478.1"/>
</dbReference>
<dbReference type="KEGG" id="gtt:GUITHDRAFT_112268"/>
<gene>
    <name evidence="2" type="ORF">GUITHDRAFT_112268</name>
</gene>
<dbReference type="InterPro" id="IPR050266">
    <property type="entry name" value="AB_hydrolase_sf"/>
</dbReference>
<sequence>MGNFVDVDGKKIYCEVQGEGNFTVVLDAGLGMSSLSWHWIKDVLVSRTRVVCFDRPGLGYSPPDKGPSWLRRVDSIVDLTYQLLGKLKLQENLILVGHSSSGMHVRLYAHLYREQVKGIVLIDAAHEKQLQKLQGNSIYNSYPSREMTEHKMYLISGPEFSRLCWQFPLFVYVLKFFDMLGRSVASDAASMLAMISEHGSQKDSMEYMQTLDIMKPGQLGNMPLMIVSRDPQRGAGGRLYPNAKGDPEFQLEQAALSSNSSRKVVEGAGHGSLLFVKEDAEETAKAILQLVDAARNGSQLR</sequence>
<dbReference type="SUPFAM" id="SSF53474">
    <property type="entry name" value="alpha/beta-Hydrolases"/>
    <property type="match status" value="1"/>
</dbReference>
<dbReference type="OMA" id="YDRAGQG"/>
<feature type="domain" description="AB hydrolase-1" evidence="1">
    <location>
        <begin position="25"/>
        <end position="124"/>
    </location>
</feature>
<dbReference type="EnsemblProtists" id="EKX41555">
    <property type="protein sequence ID" value="EKX41555"/>
    <property type="gene ID" value="GUITHDRAFT_112268"/>
</dbReference>
<dbReference type="Pfam" id="PF00561">
    <property type="entry name" value="Abhydrolase_1"/>
    <property type="match status" value="1"/>
</dbReference>
<evidence type="ECO:0000259" key="1">
    <source>
        <dbReference type="Pfam" id="PF00561"/>
    </source>
</evidence>
<dbReference type="Gene3D" id="3.40.50.1820">
    <property type="entry name" value="alpha/beta hydrolase"/>
    <property type="match status" value="1"/>
</dbReference>
<dbReference type="InterPro" id="IPR000073">
    <property type="entry name" value="AB_hydrolase_1"/>
</dbReference>
<dbReference type="EMBL" id="JH993022">
    <property type="protein sequence ID" value="EKX41555.1"/>
    <property type="molecule type" value="Genomic_DNA"/>
</dbReference>
<dbReference type="OrthoDB" id="294702at2759"/>
<dbReference type="GO" id="GO:0016020">
    <property type="term" value="C:membrane"/>
    <property type="evidence" value="ECO:0007669"/>
    <property type="project" value="TreeGrafter"/>
</dbReference>
<reference evidence="4" key="2">
    <citation type="submission" date="2012-11" db="EMBL/GenBank/DDBJ databases">
        <authorList>
            <person name="Kuo A."/>
            <person name="Curtis B.A."/>
            <person name="Tanifuji G."/>
            <person name="Burki F."/>
            <person name="Gruber A."/>
            <person name="Irimia M."/>
            <person name="Maruyama S."/>
            <person name="Arias M.C."/>
            <person name="Ball S.G."/>
            <person name="Gile G.H."/>
            <person name="Hirakawa Y."/>
            <person name="Hopkins J.F."/>
            <person name="Rensing S.A."/>
            <person name="Schmutz J."/>
            <person name="Symeonidi A."/>
            <person name="Elias M."/>
            <person name="Eveleigh R.J."/>
            <person name="Herman E.K."/>
            <person name="Klute M.J."/>
            <person name="Nakayama T."/>
            <person name="Obornik M."/>
            <person name="Reyes-Prieto A."/>
            <person name="Armbrust E.V."/>
            <person name="Aves S.J."/>
            <person name="Beiko R.G."/>
            <person name="Coutinho P."/>
            <person name="Dacks J.B."/>
            <person name="Durnford D.G."/>
            <person name="Fast N.M."/>
            <person name="Green B.R."/>
            <person name="Grisdale C."/>
            <person name="Hempe F."/>
            <person name="Henrissat B."/>
            <person name="Hoppner M.P."/>
            <person name="Ishida K.-I."/>
            <person name="Kim E."/>
            <person name="Koreny L."/>
            <person name="Kroth P.G."/>
            <person name="Liu Y."/>
            <person name="Malik S.-B."/>
            <person name="Maier U.G."/>
            <person name="McRose D."/>
            <person name="Mock T."/>
            <person name="Neilson J.A."/>
            <person name="Onodera N.T."/>
            <person name="Poole A.M."/>
            <person name="Pritham E.J."/>
            <person name="Richards T.A."/>
            <person name="Rocap G."/>
            <person name="Roy S.W."/>
            <person name="Sarai C."/>
            <person name="Schaack S."/>
            <person name="Shirato S."/>
            <person name="Slamovits C.H."/>
            <person name="Spencer D.F."/>
            <person name="Suzuki S."/>
            <person name="Worden A.Z."/>
            <person name="Zauner S."/>
            <person name="Barry K."/>
            <person name="Bell C."/>
            <person name="Bharti A.K."/>
            <person name="Crow J.A."/>
            <person name="Grimwood J."/>
            <person name="Kramer R."/>
            <person name="Lindquist E."/>
            <person name="Lucas S."/>
            <person name="Salamov A."/>
            <person name="McFadden G.I."/>
            <person name="Lane C.E."/>
            <person name="Keeling P.J."/>
            <person name="Gray M.W."/>
            <person name="Grigoriev I.V."/>
            <person name="Archibald J.M."/>
        </authorList>
    </citation>
    <scope>NUCLEOTIDE SEQUENCE</scope>
    <source>
        <strain evidence="4">CCMP2712</strain>
    </source>
</reference>
<dbReference type="eggNOG" id="ENOG502QWRR">
    <property type="taxonomic scope" value="Eukaryota"/>
</dbReference>
<dbReference type="PANTHER" id="PTHR43798">
    <property type="entry name" value="MONOACYLGLYCEROL LIPASE"/>
    <property type="match status" value="1"/>
</dbReference>
<dbReference type="HOGENOM" id="CLU_925746_0_0_1"/>
<accession>L1J0D6</accession>
<evidence type="ECO:0000313" key="4">
    <source>
        <dbReference type="Proteomes" id="UP000011087"/>
    </source>
</evidence>
<evidence type="ECO:0000313" key="3">
    <source>
        <dbReference type="EnsemblProtists" id="EKX41555"/>
    </source>
</evidence>
<dbReference type="PaxDb" id="55529-EKX41555"/>
<dbReference type="InterPro" id="IPR029058">
    <property type="entry name" value="AB_hydrolase_fold"/>
</dbReference>
<keyword evidence="4" id="KW-1185">Reference proteome</keyword>
<reference evidence="3" key="3">
    <citation type="submission" date="2015-06" db="UniProtKB">
        <authorList>
            <consortium name="EnsemblProtists"/>
        </authorList>
    </citation>
    <scope>IDENTIFICATION</scope>
</reference>
<dbReference type="PANTHER" id="PTHR43798:SF33">
    <property type="entry name" value="HYDROLASE, PUTATIVE (AFU_ORTHOLOGUE AFUA_2G14860)-RELATED"/>
    <property type="match status" value="1"/>
</dbReference>
<evidence type="ECO:0000313" key="2">
    <source>
        <dbReference type="EMBL" id="EKX41555.1"/>
    </source>
</evidence>